<comment type="similarity">
    <text evidence="2">Belongs to the MreD family.</text>
</comment>
<evidence type="ECO:0000256" key="7">
    <source>
        <dbReference type="ARBA" id="ARBA00023136"/>
    </source>
</evidence>
<feature type="transmembrane region" description="Helical" evidence="8">
    <location>
        <begin position="111"/>
        <end position="130"/>
    </location>
</feature>
<keyword evidence="3" id="KW-1003">Cell membrane</keyword>
<evidence type="ECO:0000256" key="1">
    <source>
        <dbReference type="ARBA" id="ARBA00004651"/>
    </source>
</evidence>
<feature type="transmembrane region" description="Helical" evidence="8">
    <location>
        <begin position="79"/>
        <end position="99"/>
    </location>
</feature>
<evidence type="ECO:0000256" key="3">
    <source>
        <dbReference type="ARBA" id="ARBA00022475"/>
    </source>
</evidence>
<organism evidence="9 10">
    <name type="scientific">Sphingomonas anseongensis</name>
    <dbReference type="NCBI Taxonomy" id="2908207"/>
    <lineage>
        <taxon>Bacteria</taxon>
        <taxon>Pseudomonadati</taxon>
        <taxon>Pseudomonadota</taxon>
        <taxon>Alphaproteobacteria</taxon>
        <taxon>Sphingomonadales</taxon>
        <taxon>Sphingomonadaceae</taxon>
        <taxon>Sphingomonas</taxon>
    </lineage>
</organism>
<dbReference type="Proteomes" id="UP001165343">
    <property type="component" value="Unassembled WGS sequence"/>
</dbReference>
<evidence type="ECO:0000256" key="4">
    <source>
        <dbReference type="ARBA" id="ARBA00022692"/>
    </source>
</evidence>
<keyword evidence="5" id="KW-0133">Cell shape</keyword>
<feature type="transmembrane region" description="Helical" evidence="8">
    <location>
        <begin position="142"/>
        <end position="164"/>
    </location>
</feature>
<protein>
    <submittedName>
        <fullName evidence="9">Rod shape-determining protein MreD</fullName>
    </submittedName>
</protein>
<comment type="caution">
    <text evidence="9">The sequence shown here is derived from an EMBL/GenBank/DDBJ whole genome shotgun (WGS) entry which is preliminary data.</text>
</comment>
<keyword evidence="10" id="KW-1185">Reference proteome</keyword>
<evidence type="ECO:0000256" key="8">
    <source>
        <dbReference type="SAM" id="Phobius"/>
    </source>
</evidence>
<comment type="subcellular location">
    <subcellularLocation>
        <location evidence="1">Cell membrane</location>
        <topology evidence="1">Multi-pass membrane protein</topology>
    </subcellularLocation>
</comment>
<dbReference type="Pfam" id="PF04093">
    <property type="entry name" value="MreD"/>
    <property type="match status" value="1"/>
</dbReference>
<dbReference type="NCBIfam" id="TIGR03426">
    <property type="entry name" value="shape_MreD"/>
    <property type="match status" value="1"/>
</dbReference>
<evidence type="ECO:0000256" key="2">
    <source>
        <dbReference type="ARBA" id="ARBA00007776"/>
    </source>
</evidence>
<reference evidence="9" key="1">
    <citation type="submission" date="2022-05" db="EMBL/GenBank/DDBJ databases">
        <authorList>
            <person name="Jo J.-H."/>
            <person name="Im W.-T."/>
        </authorList>
    </citation>
    <scope>NUCLEOTIDE SEQUENCE</scope>
    <source>
        <strain evidence="9">RG327</strain>
    </source>
</reference>
<accession>A0ABT0RD19</accession>
<evidence type="ECO:0000313" key="10">
    <source>
        <dbReference type="Proteomes" id="UP001165343"/>
    </source>
</evidence>
<evidence type="ECO:0000313" key="9">
    <source>
        <dbReference type="EMBL" id="MCL6678138.1"/>
    </source>
</evidence>
<feature type="transmembrane region" description="Helical" evidence="8">
    <location>
        <begin position="21"/>
        <end position="41"/>
    </location>
</feature>
<name>A0ABT0RD19_9SPHN</name>
<evidence type="ECO:0000256" key="5">
    <source>
        <dbReference type="ARBA" id="ARBA00022960"/>
    </source>
</evidence>
<keyword evidence="6 8" id="KW-1133">Transmembrane helix</keyword>
<gene>
    <name evidence="9" type="primary">mreD</name>
    <name evidence="9" type="ORF">LZ519_02220</name>
</gene>
<proteinExistence type="inferred from homology"/>
<evidence type="ECO:0000256" key="6">
    <source>
        <dbReference type="ARBA" id="ARBA00022989"/>
    </source>
</evidence>
<dbReference type="EMBL" id="JAMGBC010000001">
    <property type="protein sequence ID" value="MCL6678138.1"/>
    <property type="molecule type" value="Genomic_DNA"/>
</dbReference>
<keyword evidence="7 8" id="KW-0472">Membrane</keyword>
<dbReference type="RefSeq" id="WP_249867108.1">
    <property type="nucleotide sequence ID" value="NZ_JAMGBC010000001.1"/>
</dbReference>
<sequence length="174" mass="19468">MVRSALTPNKRIGEGPVPAAHLVPAASVVVAILLTALPIVVQSGWFPNFGFMVLIAWRLRRPDVWPAWWAAPLGLLNDFLTGAPIGLSVTVWTVAMLAADFADRRIMWRDYWIEWTLGALLIVMDQLAQWQVAAWMGARLPFASVIPPMLISIAAFPLFAWAVASIDRWRLRRK</sequence>
<keyword evidence="4 8" id="KW-0812">Transmembrane</keyword>
<dbReference type="InterPro" id="IPR007227">
    <property type="entry name" value="Cell_shape_determining_MreD"/>
</dbReference>